<comment type="similarity">
    <text evidence="2 11">Belongs to the peptidase M14 family.</text>
</comment>
<dbReference type="PROSITE" id="PS52035">
    <property type="entry name" value="PEPTIDASE_M14"/>
    <property type="match status" value="1"/>
</dbReference>
<evidence type="ECO:0000256" key="10">
    <source>
        <dbReference type="ARBA" id="ARBA00023157"/>
    </source>
</evidence>
<evidence type="ECO:0000256" key="5">
    <source>
        <dbReference type="ARBA" id="ARBA00022723"/>
    </source>
</evidence>
<evidence type="ECO:0000313" key="14">
    <source>
        <dbReference type="EnsemblMetazoa" id="GPAI046931-PA"/>
    </source>
</evidence>
<name>A0A1B0AIJ8_GLOPL</name>
<keyword evidence="8" id="KW-0862">Zinc</keyword>
<dbReference type="EnsemblMetazoa" id="GPAI046931-RA">
    <property type="protein sequence ID" value="GPAI046931-PA"/>
    <property type="gene ID" value="GPAI046931"/>
</dbReference>
<dbReference type="InterPro" id="IPR003146">
    <property type="entry name" value="M14A_act_pep"/>
</dbReference>
<feature type="region of interest" description="Disordered" evidence="12">
    <location>
        <begin position="674"/>
        <end position="701"/>
    </location>
</feature>
<accession>A0A1B0AIJ8</accession>
<evidence type="ECO:0000256" key="2">
    <source>
        <dbReference type="ARBA" id="ARBA00005988"/>
    </source>
</evidence>
<feature type="domain" description="Peptidase M14" evidence="13">
    <location>
        <begin position="1046"/>
        <end position="1325"/>
    </location>
</feature>
<evidence type="ECO:0000256" key="7">
    <source>
        <dbReference type="ARBA" id="ARBA00022801"/>
    </source>
</evidence>
<proteinExistence type="inferred from homology"/>
<dbReference type="PANTHER" id="PTHR11705">
    <property type="entry name" value="PROTEASE FAMILY M14 CARBOXYPEPTIDASE A,B"/>
    <property type="match status" value="1"/>
</dbReference>
<reference evidence="14" key="2">
    <citation type="submission" date="2020-05" db="UniProtKB">
        <authorList>
            <consortium name="EnsemblMetazoa"/>
        </authorList>
    </citation>
    <scope>IDENTIFICATION</scope>
    <source>
        <strain evidence="14">IAEA</strain>
    </source>
</reference>
<dbReference type="GO" id="GO:0008270">
    <property type="term" value="F:zinc ion binding"/>
    <property type="evidence" value="ECO:0007669"/>
    <property type="project" value="InterPro"/>
</dbReference>
<evidence type="ECO:0000256" key="4">
    <source>
        <dbReference type="ARBA" id="ARBA00022670"/>
    </source>
</evidence>
<dbReference type="VEuPathDB" id="VectorBase:GPAI046931"/>
<dbReference type="SUPFAM" id="SSF54897">
    <property type="entry name" value="Protease propeptides/inhibitors"/>
    <property type="match status" value="1"/>
</dbReference>
<organism evidence="14 15">
    <name type="scientific">Glossina pallidipes</name>
    <name type="common">Tsetse fly</name>
    <dbReference type="NCBI Taxonomy" id="7398"/>
    <lineage>
        <taxon>Eukaryota</taxon>
        <taxon>Metazoa</taxon>
        <taxon>Ecdysozoa</taxon>
        <taxon>Arthropoda</taxon>
        <taxon>Hexapoda</taxon>
        <taxon>Insecta</taxon>
        <taxon>Pterygota</taxon>
        <taxon>Neoptera</taxon>
        <taxon>Endopterygota</taxon>
        <taxon>Diptera</taxon>
        <taxon>Brachycera</taxon>
        <taxon>Muscomorpha</taxon>
        <taxon>Hippoboscoidea</taxon>
        <taxon>Glossinidae</taxon>
        <taxon>Glossina</taxon>
    </lineage>
</organism>
<dbReference type="GO" id="GO:0005615">
    <property type="term" value="C:extracellular space"/>
    <property type="evidence" value="ECO:0007669"/>
    <property type="project" value="TreeGrafter"/>
</dbReference>
<keyword evidence="5" id="KW-0479">Metal-binding</keyword>
<dbReference type="InterPro" id="IPR000834">
    <property type="entry name" value="Peptidase_M14"/>
</dbReference>
<dbReference type="Pfam" id="PF00246">
    <property type="entry name" value="Peptidase_M14"/>
    <property type="match status" value="1"/>
</dbReference>
<reference evidence="15" key="1">
    <citation type="submission" date="2014-03" db="EMBL/GenBank/DDBJ databases">
        <authorList>
            <person name="Aksoy S."/>
            <person name="Warren W."/>
            <person name="Wilson R.K."/>
        </authorList>
    </citation>
    <scope>NUCLEOTIDE SEQUENCE [LARGE SCALE GENOMIC DNA]</scope>
    <source>
        <strain evidence="15">IAEA</strain>
    </source>
</reference>
<dbReference type="SUPFAM" id="SSF53187">
    <property type="entry name" value="Zn-dependent exopeptidases"/>
    <property type="match status" value="1"/>
</dbReference>
<feature type="compositionally biased region" description="Acidic residues" evidence="12">
    <location>
        <begin position="686"/>
        <end position="701"/>
    </location>
</feature>
<evidence type="ECO:0000256" key="1">
    <source>
        <dbReference type="ARBA" id="ARBA00001947"/>
    </source>
</evidence>
<keyword evidence="7" id="KW-0378">Hydrolase</keyword>
<keyword evidence="4" id="KW-0645">Protease</keyword>
<keyword evidence="15" id="KW-1185">Reference proteome</keyword>
<evidence type="ECO:0000259" key="13">
    <source>
        <dbReference type="PROSITE" id="PS52035"/>
    </source>
</evidence>
<keyword evidence="3" id="KW-0121">Carboxypeptidase</keyword>
<keyword evidence="10" id="KW-1015">Disulfide bond</keyword>
<comment type="cofactor">
    <cofactor evidence="1">
        <name>Zn(2+)</name>
        <dbReference type="ChEBI" id="CHEBI:29105"/>
    </cofactor>
</comment>
<evidence type="ECO:0000313" key="15">
    <source>
        <dbReference type="Proteomes" id="UP000092445"/>
    </source>
</evidence>
<evidence type="ECO:0000256" key="8">
    <source>
        <dbReference type="ARBA" id="ARBA00022833"/>
    </source>
</evidence>
<comment type="caution">
    <text evidence="11">Lacks conserved residue(s) required for the propagation of feature annotation.</text>
</comment>
<dbReference type="InterPro" id="IPR036990">
    <property type="entry name" value="M14A-like_propep"/>
</dbReference>
<evidence type="ECO:0000256" key="12">
    <source>
        <dbReference type="SAM" id="MobiDB-lite"/>
    </source>
</evidence>
<dbReference type="SMART" id="SM00631">
    <property type="entry name" value="Zn_pept"/>
    <property type="match status" value="1"/>
</dbReference>
<dbReference type="Gene3D" id="3.30.70.340">
    <property type="entry name" value="Metallocarboxypeptidase-like"/>
    <property type="match status" value="1"/>
</dbReference>
<evidence type="ECO:0000256" key="6">
    <source>
        <dbReference type="ARBA" id="ARBA00022729"/>
    </source>
</evidence>
<keyword evidence="9" id="KW-0482">Metalloprotease</keyword>
<dbReference type="GO" id="GO:0004181">
    <property type="term" value="F:metallocarboxypeptidase activity"/>
    <property type="evidence" value="ECO:0007669"/>
    <property type="project" value="InterPro"/>
</dbReference>
<dbReference type="Proteomes" id="UP000092445">
    <property type="component" value="Unassembled WGS sequence"/>
</dbReference>
<dbReference type="Gene3D" id="3.40.630.10">
    <property type="entry name" value="Zn peptidases"/>
    <property type="match status" value="1"/>
</dbReference>
<evidence type="ECO:0000256" key="3">
    <source>
        <dbReference type="ARBA" id="ARBA00022645"/>
    </source>
</evidence>
<protein>
    <recommendedName>
        <fullName evidence="13">Peptidase M14 domain-containing protein</fullName>
    </recommendedName>
</protein>
<keyword evidence="6" id="KW-0732">Signal</keyword>
<dbReference type="GO" id="GO:0006508">
    <property type="term" value="P:proteolysis"/>
    <property type="evidence" value="ECO:0007669"/>
    <property type="project" value="UniProtKB-KW"/>
</dbReference>
<dbReference type="Pfam" id="PF02244">
    <property type="entry name" value="Propep_M14"/>
    <property type="match status" value="1"/>
</dbReference>
<evidence type="ECO:0000256" key="11">
    <source>
        <dbReference type="PROSITE-ProRule" id="PRU01379"/>
    </source>
</evidence>
<sequence length="1325" mass="151776">MYVIAVCKLISVPTISSIESSDYFISSLPFHEYTYDVKEVQSVACPCSCDVFPFRCEIFHIETVIKLLMLKILLANLSGLTRSERYAYAYYPSAEEFDQESPLIWARRGTFNNRHRYPESFKTTYQPKFLYNKERRKCTKDSSDSKCVNILNISAKQNPINEKIDFVMKARSEPLNESIIENKRQVPVYFSNPKDGKLFIISEVINENVKHADQAINKSFPILITKEQYDNDLLLLKQTLLKQCHGNVFLEASGNANTKPSIIRLFKPADVIVKSQLTVNDNGAIRSEMKKPLIQRKQSLSKIRKNLKKFKPPGRKPLKPANALNAIVFDSTYSPVKTVSEISKLSTQLEKPVTDAIIESTAYSKTPLTSIKGYMTLNRQEISDKLNFKSKIRKRSVKELKPLKNYQLIKSLKRDFKADQTKSKDLPEHFYNSMQGHSKSYSSHRHGLEDERVKKYLKIYLSTNRTQTNNADPAQKGSANFSKVDYNRVFMQSEYKNALESIMRGKAKAKMNQSEGKFTTIFPNVGNLKLKFGKVIETELKLKRKRSVDDEENFPKGSISLRNLENQTAFINQNTSEHTSKHKKVKKKKLKRKIIDRNEFKRLGNRSDSITTARSEVIRLKDNRRNQLEADYSDYESDDYFENDHEEYEEDKNPDYYTEYSIEDSHTASATIEDYTETNEKQSNDDYYEDEDSDYGDDDDIEDNSFGNWFSSWFSFNRRNKKIGSTTTAPNKRKPSKTSSSWLPSWLKFGGSKSEDDYDDYETHLVIRLYMSVGPLSLLLEVDEQPTNLYSPMTRLPNMGHLGSGSHKQIFESPKADSNINNLMHKLPPQCYIFVLIWLSRDTVVCNLEWFSSWFGDTKVKGSRRRPTTTTSTTTQIPQVPILTIVDPMRNPQNWIGILTNHMLNNATTTHNPTADAINRITTEDPEIPHKITYDKYQIWRLKPQDDSQVKILEDYKRSDEGIKLQWLKGPSLRGLTDVLVPPRMLVNFQGSLTFESIDHEVLIFDVGKAIAYEKTKEDSYYSQSTKNLKKHATKLPPVTPMSWRKYYGYEDIIKYTENMRLRYPQLVDLLHIGRSYEGRPLVVVKIESKEVTAANNAAEQTLQKTKLSHKKRPGVANAVFIEAGTHGLEWIGPATATWIINELLKIMKTNSKFELFFHYYPISLFPDQREEHISFRHAEAFVCVLSKWPQNLTLNSSFCVQSSIDILLDLSFGSEHSEVQPCRCGQFSANLAQKLYVFGAPGGQFVLQRGPLRFDLIEPLAMLCTVGMKFGLGAIGKLDKSGSGKGLSASNGFLPFAFVWASTVVSVTVDFESTDDPPVVSVDE</sequence>
<evidence type="ECO:0000256" key="9">
    <source>
        <dbReference type="ARBA" id="ARBA00023049"/>
    </source>
</evidence>
<dbReference type="PANTHER" id="PTHR11705:SF89">
    <property type="entry name" value="PEPTIDASE M14 CARBOXYPEPTIDASE A DOMAIN-CONTAINING PROTEIN"/>
    <property type="match status" value="1"/>
</dbReference>